<feature type="compositionally biased region" description="Basic and acidic residues" evidence="5">
    <location>
        <begin position="117"/>
        <end position="129"/>
    </location>
</feature>
<feature type="region of interest" description="Disordered" evidence="5">
    <location>
        <begin position="117"/>
        <end position="210"/>
    </location>
</feature>
<reference evidence="6" key="1">
    <citation type="journal article" date="2019" name="bioRxiv">
        <title>The Genome of the Zebra Mussel, Dreissena polymorpha: A Resource for Invasive Species Research.</title>
        <authorList>
            <person name="McCartney M.A."/>
            <person name="Auch B."/>
            <person name="Kono T."/>
            <person name="Mallez S."/>
            <person name="Zhang Y."/>
            <person name="Obille A."/>
            <person name="Becker A."/>
            <person name="Abrahante J.E."/>
            <person name="Garbe J."/>
            <person name="Badalamenti J.P."/>
            <person name="Herman A."/>
            <person name="Mangelson H."/>
            <person name="Liachko I."/>
            <person name="Sullivan S."/>
            <person name="Sone E.D."/>
            <person name="Koren S."/>
            <person name="Silverstein K.A.T."/>
            <person name="Beckman K.B."/>
            <person name="Gohl D.M."/>
        </authorList>
    </citation>
    <scope>NUCLEOTIDE SEQUENCE</scope>
    <source>
        <strain evidence="6">Duluth1</strain>
        <tissue evidence="6">Whole animal</tissue>
    </source>
</reference>
<dbReference type="GO" id="GO:0031048">
    <property type="term" value="P:regulatory ncRNA-mediated heterochromatin formation"/>
    <property type="evidence" value="ECO:0007669"/>
    <property type="project" value="TreeGrafter"/>
</dbReference>
<evidence type="ECO:0000256" key="5">
    <source>
        <dbReference type="SAM" id="MobiDB-lite"/>
    </source>
</evidence>
<evidence type="ECO:0000256" key="2">
    <source>
        <dbReference type="ARBA" id="ARBA00009265"/>
    </source>
</evidence>
<comment type="similarity">
    <text evidence="2">Belongs to the NRDE2 family.</text>
</comment>
<reference evidence="6" key="2">
    <citation type="submission" date="2020-11" db="EMBL/GenBank/DDBJ databases">
        <authorList>
            <person name="McCartney M.A."/>
            <person name="Auch B."/>
            <person name="Kono T."/>
            <person name="Mallez S."/>
            <person name="Becker A."/>
            <person name="Gohl D.M."/>
            <person name="Silverstein K.A.T."/>
            <person name="Koren S."/>
            <person name="Bechman K.B."/>
            <person name="Herman A."/>
            <person name="Abrahante J.E."/>
            <person name="Garbe J."/>
        </authorList>
    </citation>
    <scope>NUCLEOTIDE SEQUENCE</scope>
    <source>
        <strain evidence="6">Duluth1</strain>
        <tissue evidence="6">Whole animal</tissue>
    </source>
</reference>
<organism evidence="6 7">
    <name type="scientific">Dreissena polymorpha</name>
    <name type="common">Zebra mussel</name>
    <name type="synonym">Mytilus polymorpha</name>
    <dbReference type="NCBI Taxonomy" id="45954"/>
    <lineage>
        <taxon>Eukaryota</taxon>
        <taxon>Metazoa</taxon>
        <taxon>Spiralia</taxon>
        <taxon>Lophotrochozoa</taxon>
        <taxon>Mollusca</taxon>
        <taxon>Bivalvia</taxon>
        <taxon>Autobranchia</taxon>
        <taxon>Heteroconchia</taxon>
        <taxon>Euheterodonta</taxon>
        <taxon>Imparidentia</taxon>
        <taxon>Neoheterodontei</taxon>
        <taxon>Myida</taxon>
        <taxon>Dreissenoidea</taxon>
        <taxon>Dreissenidae</taxon>
        <taxon>Dreissena</taxon>
    </lineage>
</organism>
<dbReference type="GO" id="GO:1902369">
    <property type="term" value="P:negative regulation of RNA catabolic process"/>
    <property type="evidence" value="ECO:0007669"/>
    <property type="project" value="TreeGrafter"/>
</dbReference>
<feature type="compositionally biased region" description="Basic and acidic residues" evidence="5">
    <location>
        <begin position="1"/>
        <end position="16"/>
    </location>
</feature>
<dbReference type="PANTHER" id="PTHR13471">
    <property type="entry name" value="TETRATRICOPEPTIDE-LIKE HELICAL"/>
    <property type="match status" value="1"/>
</dbReference>
<dbReference type="Pfam" id="PF08424">
    <property type="entry name" value="NRDE-2"/>
    <property type="match status" value="1"/>
</dbReference>
<keyword evidence="3" id="KW-0539">Nucleus</keyword>
<evidence type="ECO:0000256" key="3">
    <source>
        <dbReference type="ARBA" id="ARBA00023242"/>
    </source>
</evidence>
<feature type="compositionally biased region" description="Basic and acidic residues" evidence="5">
    <location>
        <begin position="169"/>
        <end position="181"/>
    </location>
</feature>
<feature type="compositionally biased region" description="Basic residues" evidence="5">
    <location>
        <begin position="182"/>
        <end position="200"/>
    </location>
</feature>
<dbReference type="Gene3D" id="1.25.40.10">
    <property type="entry name" value="Tetratricopeptide repeat domain"/>
    <property type="match status" value="1"/>
</dbReference>
<gene>
    <name evidence="6" type="ORF">DPMN_086659</name>
</gene>
<dbReference type="InterPro" id="IPR011990">
    <property type="entry name" value="TPR-like_helical_dom_sf"/>
</dbReference>
<feature type="region of interest" description="Disordered" evidence="5">
    <location>
        <begin position="1"/>
        <end position="23"/>
    </location>
</feature>
<evidence type="ECO:0000313" key="6">
    <source>
        <dbReference type="EMBL" id="KAH3844401.1"/>
    </source>
</evidence>
<feature type="coiled-coil region" evidence="4">
    <location>
        <begin position="361"/>
        <end position="388"/>
    </location>
</feature>
<dbReference type="PANTHER" id="PTHR13471:SF0">
    <property type="entry name" value="NUCLEAR EXOSOME REGULATOR NRDE2"/>
    <property type="match status" value="1"/>
</dbReference>
<dbReference type="InterPro" id="IPR013633">
    <property type="entry name" value="NRDE-2"/>
</dbReference>
<protein>
    <submittedName>
        <fullName evidence="6">Uncharacterized protein</fullName>
    </submittedName>
</protein>
<keyword evidence="4" id="KW-0175">Coiled coil</keyword>
<accession>A0A9D4KRA6</accession>
<dbReference type="AlphaFoldDB" id="A0A9D4KRA6"/>
<dbReference type="EMBL" id="JAIWYP010000003">
    <property type="protein sequence ID" value="KAH3844401.1"/>
    <property type="molecule type" value="Genomic_DNA"/>
</dbReference>
<evidence type="ECO:0000256" key="1">
    <source>
        <dbReference type="ARBA" id="ARBA00004123"/>
    </source>
</evidence>
<evidence type="ECO:0000256" key="4">
    <source>
        <dbReference type="SAM" id="Coils"/>
    </source>
</evidence>
<keyword evidence="7" id="KW-1185">Reference proteome</keyword>
<feature type="compositionally biased region" description="Basic residues" evidence="5">
    <location>
        <begin position="159"/>
        <end position="168"/>
    </location>
</feature>
<feature type="compositionally biased region" description="Polar residues" evidence="5">
    <location>
        <begin position="84"/>
        <end position="94"/>
    </location>
</feature>
<comment type="subcellular location">
    <subcellularLocation>
        <location evidence="1">Nucleus</location>
    </subcellularLocation>
</comment>
<proteinExistence type="inferred from homology"/>
<evidence type="ECO:0000313" key="7">
    <source>
        <dbReference type="Proteomes" id="UP000828390"/>
    </source>
</evidence>
<feature type="region of interest" description="Disordered" evidence="5">
    <location>
        <begin position="72"/>
        <end position="94"/>
    </location>
</feature>
<dbReference type="Proteomes" id="UP000828390">
    <property type="component" value="Unassembled WGS sequence"/>
</dbReference>
<sequence>MREDQISTRTMSDKLHTGQNRTSLFPSAVLAGVSSKNESGQENVPDWLVNKSFTKTTEEKLVEFQNELKKLQGHDREEAEPVSLFNSSKVSEQVKLSRTHYLSYPGQHLKQTEDLSKHLHGNRQHDRANDSQTSPGRKRTFSDKSSTSSDSEERYSRTERKKKKKKSYHSRDSDYERGSKADKHKRKKKHKKHKAVRKVSKSPSTERTVPGLLPSKHIFLDDVEDIAPEHPFKLERVPDMNSLAYGSLYSGHLASYRAKCQQCLGSSGSSVVWIKSVDLKKRKGQSSRYYDKENRKLLRGKAQQSIVNFDKNVNSEIPGAYISVDFSPCVGTDVKTAMEGCGNIRETILDKSTSLYVQGLGKKVEETMEETEIELDEMRMKVGEFNRKLRAEPKNVKLWLEFVQFQNEIAYETVRSQDAGCDKKVTERGMLEKKLSIIEKALEHNPGHIDLLLARIELNAEIQDSVKINKEIEQLLFVHPANKGLWKYYLEFNQSRLTLFSVSKQCRLYHKCLKAMLGIHSGVVQTHSVPANLGEDITGNDKFRAGINKAPKENLHKLRM</sequence>
<name>A0A9D4KRA6_DREPO</name>
<comment type="caution">
    <text evidence="6">The sequence shown here is derived from an EMBL/GenBank/DDBJ whole genome shotgun (WGS) entry which is preliminary data.</text>
</comment>
<dbReference type="GO" id="GO:0071013">
    <property type="term" value="C:catalytic step 2 spliceosome"/>
    <property type="evidence" value="ECO:0007669"/>
    <property type="project" value="TreeGrafter"/>
</dbReference>